<dbReference type="eggNOG" id="COG0438">
    <property type="taxonomic scope" value="Bacteria"/>
</dbReference>
<keyword evidence="3" id="KW-1185">Reference proteome</keyword>
<evidence type="ECO:0000313" key="2">
    <source>
        <dbReference type="EMBL" id="EKF44091.1"/>
    </source>
</evidence>
<evidence type="ECO:0000256" key="1">
    <source>
        <dbReference type="ARBA" id="ARBA00022679"/>
    </source>
</evidence>
<organism evidence="2 3">
    <name type="scientific">Nitratireductor indicus C115</name>
    <dbReference type="NCBI Taxonomy" id="1231190"/>
    <lineage>
        <taxon>Bacteria</taxon>
        <taxon>Pseudomonadati</taxon>
        <taxon>Pseudomonadota</taxon>
        <taxon>Alphaproteobacteria</taxon>
        <taxon>Hyphomicrobiales</taxon>
        <taxon>Phyllobacteriaceae</taxon>
        <taxon>Nitratireductor</taxon>
    </lineage>
</organism>
<keyword evidence="1 2" id="KW-0808">Transferase</keyword>
<reference evidence="2 3" key="1">
    <citation type="journal article" date="2012" name="J. Bacteriol.">
        <title>Genome Sequence of Nitratireductor indicus Type Strain C115.</title>
        <authorList>
            <person name="Lai Q."/>
            <person name="Li G."/>
            <person name="Yu Z."/>
            <person name="Shao Z."/>
        </authorList>
    </citation>
    <scope>NUCLEOTIDE SEQUENCE [LARGE SCALE GENOMIC DNA]</scope>
    <source>
        <strain evidence="2 3">C115</strain>
    </source>
</reference>
<dbReference type="AlphaFoldDB" id="K2PAE8"/>
<dbReference type="OrthoDB" id="5443996at2"/>
<dbReference type="Proteomes" id="UP000007374">
    <property type="component" value="Unassembled WGS sequence"/>
</dbReference>
<dbReference type="EMBL" id="AMSI01000001">
    <property type="protein sequence ID" value="EKF44091.1"/>
    <property type="molecule type" value="Genomic_DNA"/>
</dbReference>
<gene>
    <name evidence="2" type="ORF">NA8A_00075</name>
</gene>
<protein>
    <submittedName>
        <fullName evidence="2">Group 1 glycosyl transferase</fullName>
    </submittedName>
</protein>
<comment type="caution">
    <text evidence="2">The sequence shown here is derived from an EMBL/GenBank/DDBJ whole genome shotgun (WGS) entry which is preliminary data.</text>
</comment>
<evidence type="ECO:0000313" key="3">
    <source>
        <dbReference type="Proteomes" id="UP000007374"/>
    </source>
</evidence>
<dbReference type="PANTHER" id="PTHR46401:SF2">
    <property type="entry name" value="GLYCOSYLTRANSFERASE WBBK-RELATED"/>
    <property type="match status" value="1"/>
</dbReference>
<proteinExistence type="predicted"/>
<dbReference type="STRING" id="721133.SAMN05216176_10210"/>
<dbReference type="PANTHER" id="PTHR46401">
    <property type="entry name" value="GLYCOSYLTRANSFERASE WBBK-RELATED"/>
    <property type="match status" value="1"/>
</dbReference>
<dbReference type="Pfam" id="PF13692">
    <property type="entry name" value="Glyco_trans_1_4"/>
    <property type="match status" value="1"/>
</dbReference>
<dbReference type="GO" id="GO:0016757">
    <property type="term" value="F:glycosyltransferase activity"/>
    <property type="evidence" value="ECO:0007669"/>
    <property type="project" value="TreeGrafter"/>
</dbReference>
<dbReference type="SUPFAM" id="SSF53756">
    <property type="entry name" value="UDP-Glycosyltransferase/glycogen phosphorylase"/>
    <property type="match status" value="1"/>
</dbReference>
<sequence length="361" mass="40047">MHILALSTFGERCGIATYNDALVHAIRNKGHSVDIHPVDVATARKLSPRQLPYCFDSFEAKLAGCDALIIQHEYGLFGGRFPSGVAQKVFAHVMKSVVAANKPTAIIFHSEPRTSRRFLSKKRHYWKRIRTLINENPRIFTVVHGETARQQYLEAGLSEQAIWATRHPLPEPHKIRKKKSSAGDVTLTIFGFIAKYKGYDEILAALDLLPGKYRLLIAGGEHPGNTLDDTYRRLQEAQDPRIEITGWLEEEDIPAIMERTDIVLAPYHENGPAGSGAVTWGICHGRPIIASRTITFREIQEEAGCFELVPPKDPKALAEAIEKVATDKTLQKQLAENALAYAGNHSWTAMAEGLLGRLGGS</sequence>
<name>K2PAE8_9HYPH</name>
<dbReference type="PATRIC" id="fig|1231190.3.peg.17"/>
<dbReference type="Gene3D" id="3.40.50.2000">
    <property type="entry name" value="Glycogen Phosphorylase B"/>
    <property type="match status" value="1"/>
</dbReference>
<dbReference type="GO" id="GO:0009103">
    <property type="term" value="P:lipopolysaccharide biosynthetic process"/>
    <property type="evidence" value="ECO:0007669"/>
    <property type="project" value="TreeGrafter"/>
</dbReference>
<accession>K2PAE8</accession>
<dbReference type="RefSeq" id="WP_009449166.1">
    <property type="nucleotide sequence ID" value="NZ_AMSI01000001.1"/>
</dbReference>